<dbReference type="KEGG" id="pbal:CPBP_00261"/>
<dbReference type="Pfam" id="PF13302">
    <property type="entry name" value="Acetyltransf_3"/>
    <property type="match status" value="1"/>
</dbReference>
<dbReference type="Proteomes" id="UP000594001">
    <property type="component" value="Chromosome"/>
</dbReference>
<dbReference type="InterPro" id="IPR000182">
    <property type="entry name" value="GNAT_dom"/>
</dbReference>
<evidence type="ECO:0000259" key="1">
    <source>
        <dbReference type="Pfam" id="PF13302"/>
    </source>
</evidence>
<accession>A0A7L9RSF5</accession>
<keyword evidence="3" id="KW-1185">Reference proteome</keyword>
<gene>
    <name evidence="2" type="ORF">CPBP_00261</name>
</gene>
<evidence type="ECO:0000313" key="3">
    <source>
        <dbReference type="Proteomes" id="UP000594001"/>
    </source>
</evidence>
<name>A0A7L9RSF5_9PROT</name>
<dbReference type="InterPro" id="IPR016181">
    <property type="entry name" value="Acyl_CoA_acyltransferase"/>
</dbReference>
<dbReference type="InterPro" id="IPR051908">
    <property type="entry name" value="Ribosomal_N-acetyltransferase"/>
</dbReference>
<organism evidence="2 3">
    <name type="scientific">Candidatus Bodocaedibacter vickermanii</name>
    <dbReference type="NCBI Taxonomy" id="2741701"/>
    <lineage>
        <taxon>Bacteria</taxon>
        <taxon>Pseudomonadati</taxon>
        <taxon>Pseudomonadota</taxon>
        <taxon>Alphaproteobacteria</taxon>
        <taxon>Holosporales</taxon>
        <taxon>Candidatus Paracaedibacteraceae</taxon>
        <taxon>Candidatus Bodocaedibacter</taxon>
    </lineage>
</organism>
<feature type="domain" description="N-acetyltransferase" evidence="1">
    <location>
        <begin position="39"/>
        <end position="161"/>
    </location>
</feature>
<sequence length="194" mass="21856">MNPILIDLPESIETARLVLLAPKAGLGQKLYETMVDGYEDYVKWLAWPSTCPDISTVELECRKHQADFILRSCIRYLILDKYTGEVIGRCAFPPAQANWNIPQFGISYFVRKSKRKHGFATEAVRAMATLAFNNLSARKIEIFCDVENTASIKIPLNLGFKLEYVQKGGWPRSDGALATLQAYSIFSIEDLLDS</sequence>
<dbReference type="RefSeq" id="WP_350332256.1">
    <property type="nucleotide sequence ID" value="NZ_CP054719.1"/>
</dbReference>
<dbReference type="GO" id="GO:0005737">
    <property type="term" value="C:cytoplasm"/>
    <property type="evidence" value="ECO:0007669"/>
    <property type="project" value="TreeGrafter"/>
</dbReference>
<evidence type="ECO:0000313" key="2">
    <source>
        <dbReference type="EMBL" id="QOL19504.1"/>
    </source>
</evidence>
<keyword evidence="2" id="KW-0808">Transferase</keyword>
<dbReference type="AlphaFoldDB" id="A0A7L9RSF5"/>
<dbReference type="GO" id="GO:0008999">
    <property type="term" value="F:protein-N-terminal-alanine acetyltransferase activity"/>
    <property type="evidence" value="ECO:0007669"/>
    <property type="project" value="TreeGrafter"/>
</dbReference>
<dbReference type="PANTHER" id="PTHR43441">
    <property type="entry name" value="RIBOSOMAL-PROTEIN-SERINE ACETYLTRANSFERASE"/>
    <property type="match status" value="1"/>
</dbReference>
<protein>
    <submittedName>
        <fullName evidence="2">N-acetyltransferase</fullName>
    </submittedName>
</protein>
<dbReference type="GO" id="GO:1990189">
    <property type="term" value="F:protein N-terminal-serine acetyltransferase activity"/>
    <property type="evidence" value="ECO:0007669"/>
    <property type="project" value="TreeGrafter"/>
</dbReference>
<dbReference type="EMBL" id="CP054719">
    <property type="protein sequence ID" value="QOL19504.1"/>
    <property type="molecule type" value="Genomic_DNA"/>
</dbReference>
<reference evidence="2 3" key="1">
    <citation type="submission" date="2020-06" db="EMBL/GenBank/DDBJ databases">
        <title>The endosymbiont of the kinetoplastid Bodo saltans is a Paracaedibacter-like alpha-proteobacterium possessing a putative toxin-antitoxin system.</title>
        <authorList>
            <person name="Midha S."/>
            <person name="Rigden D.J."/>
            <person name="Siozios S."/>
            <person name="Hurst G.D.D."/>
            <person name="Jackson A.P."/>
        </authorList>
    </citation>
    <scope>NUCLEOTIDE SEQUENCE [LARGE SCALE GENOMIC DNA]</scope>
    <source>
        <strain evidence="2">Lake Konstanz</strain>
    </source>
</reference>
<proteinExistence type="predicted"/>
<dbReference type="SUPFAM" id="SSF55729">
    <property type="entry name" value="Acyl-CoA N-acyltransferases (Nat)"/>
    <property type="match status" value="1"/>
</dbReference>
<dbReference type="PANTHER" id="PTHR43441:SF3">
    <property type="entry name" value="ACETYLTRANSFERASE"/>
    <property type="match status" value="1"/>
</dbReference>
<dbReference type="Gene3D" id="3.40.630.30">
    <property type="match status" value="1"/>
</dbReference>